<gene>
    <name evidence="2" type="ORF">HMPREF9135_0787</name>
</gene>
<organism evidence="2 3">
    <name type="scientific">Segatella baroniae F0067</name>
    <dbReference type="NCBI Taxonomy" id="1115809"/>
    <lineage>
        <taxon>Bacteria</taxon>
        <taxon>Pseudomonadati</taxon>
        <taxon>Bacteroidota</taxon>
        <taxon>Bacteroidia</taxon>
        <taxon>Bacteroidales</taxon>
        <taxon>Prevotellaceae</taxon>
        <taxon>Segatella</taxon>
    </lineage>
</organism>
<dbReference type="InterPro" id="IPR036938">
    <property type="entry name" value="PAP2/HPO_sf"/>
</dbReference>
<dbReference type="AlphaFoldDB" id="U2NLD5"/>
<accession>U2NLD5</accession>
<comment type="caution">
    <text evidence="2">The sequence shown here is derived from an EMBL/GenBank/DDBJ whole genome shotgun (WGS) entry which is preliminary data.</text>
</comment>
<feature type="domain" description="Phosphatidic acid phosphatase type 2/haloperoxidase" evidence="1">
    <location>
        <begin position="145"/>
        <end position="247"/>
    </location>
</feature>
<evidence type="ECO:0000313" key="3">
    <source>
        <dbReference type="Proteomes" id="UP000016648"/>
    </source>
</evidence>
<dbReference type="PANTHER" id="PTHR14969:SF13">
    <property type="entry name" value="AT30094P"/>
    <property type="match status" value="1"/>
</dbReference>
<evidence type="ECO:0000313" key="2">
    <source>
        <dbReference type="EMBL" id="ERK38890.1"/>
    </source>
</evidence>
<reference evidence="2 3" key="1">
    <citation type="submission" date="2013-08" db="EMBL/GenBank/DDBJ databases">
        <authorList>
            <person name="Durkin A.S."/>
            <person name="Haft D.R."/>
            <person name="McCorrison J."/>
            <person name="Torralba M."/>
            <person name="Gillis M."/>
            <person name="Haft D.H."/>
            <person name="Methe B."/>
            <person name="Sutton G."/>
            <person name="Nelson K.E."/>
        </authorList>
    </citation>
    <scope>NUCLEOTIDE SEQUENCE [LARGE SCALE GENOMIC DNA]</scope>
    <source>
        <strain evidence="2 3">F0067</strain>
    </source>
</reference>
<proteinExistence type="predicted"/>
<evidence type="ECO:0000259" key="1">
    <source>
        <dbReference type="SMART" id="SM00014"/>
    </source>
</evidence>
<keyword evidence="3" id="KW-1185">Reference proteome</keyword>
<dbReference type="Pfam" id="PF01569">
    <property type="entry name" value="PAP2"/>
    <property type="match status" value="1"/>
</dbReference>
<dbReference type="InterPro" id="IPR000326">
    <property type="entry name" value="PAP2/HPO"/>
</dbReference>
<dbReference type="EMBL" id="AWEY01000032">
    <property type="protein sequence ID" value="ERK38890.1"/>
    <property type="molecule type" value="Genomic_DNA"/>
</dbReference>
<dbReference type="Proteomes" id="UP000016648">
    <property type="component" value="Unassembled WGS sequence"/>
</dbReference>
<dbReference type="Gene3D" id="1.20.144.10">
    <property type="entry name" value="Phosphatidic acid phosphatase type 2/haloperoxidase"/>
    <property type="match status" value="1"/>
</dbReference>
<name>U2NLD5_9BACT</name>
<dbReference type="PANTHER" id="PTHR14969">
    <property type="entry name" value="SPHINGOSINE-1-PHOSPHATE PHOSPHOHYDROLASE"/>
    <property type="match status" value="1"/>
</dbReference>
<dbReference type="SMART" id="SM00014">
    <property type="entry name" value="acidPPc"/>
    <property type="match status" value="1"/>
</dbReference>
<protein>
    <submittedName>
        <fullName evidence="2">PAP2 family protein</fullName>
    </submittedName>
</protein>
<dbReference type="PATRIC" id="fig|1115809.3.peg.1795"/>
<dbReference type="CDD" id="cd03394">
    <property type="entry name" value="PAP2_like_5"/>
    <property type="match status" value="1"/>
</dbReference>
<sequence length="558" mass="62264">MRLRLLCVLLFMVGADRCRCQDSVSLHKVDSVSYDVDSMRTRHAAHDTLGLRNDTAWADGHDETAKRLSPIDIALRQEASWAGIPWVAAGLAIQRDRKSVRSLRNKFQYNFHNTTDNYSQYAPFGLTTALKLAGVKGRSGMGRYAVSSALSFAVMATLVNSMKYSARELRPDGTTRNSFPSGHTATAFAAATILHKEYGLTRSPWYSLIGYTLATATGCMRVLNNRHWVSDTFAGAGLGILSTELGYTMADLLFKNRGLQLPYRLNSTDLIRHPSFFNVQMGLGVGSQSLDLTKDNPDLQEYYEDVNVRKLRLSKATVVGVEGAWFFNPYVGIGGRMRGVCRKVRNWNDFTQSPFTDLALFAPQLKGFMDSYTLHVMSDQLSEFSVSGGAYFSYPFSASMALGTKLLIGRNYLRGLDINAEVKGRQRDIDVSVEADGHRRILAYEVLGDVSANGKPYSATWNFLSVEGNRTFCFGTGLSLTFAHRSMMAWKMFVDYDFTRRSYTVRHTPAAFIREAARKLTFEGEPVAHPDKYIQTNIYKQRKSISSLVVGGAFVITL</sequence>
<dbReference type="SUPFAM" id="SSF48317">
    <property type="entry name" value="Acid phosphatase/Vanadium-dependent haloperoxidase"/>
    <property type="match status" value="1"/>
</dbReference>